<protein>
    <recommendedName>
        <fullName evidence="3">F-box domain-containing protein</fullName>
    </recommendedName>
</protein>
<organism evidence="1 2">
    <name type="scientific">Mycena sanguinolenta</name>
    <dbReference type="NCBI Taxonomy" id="230812"/>
    <lineage>
        <taxon>Eukaryota</taxon>
        <taxon>Fungi</taxon>
        <taxon>Dikarya</taxon>
        <taxon>Basidiomycota</taxon>
        <taxon>Agaricomycotina</taxon>
        <taxon>Agaricomycetes</taxon>
        <taxon>Agaricomycetidae</taxon>
        <taxon>Agaricales</taxon>
        <taxon>Marasmiineae</taxon>
        <taxon>Mycenaceae</taxon>
        <taxon>Mycena</taxon>
    </lineage>
</organism>
<proteinExistence type="predicted"/>
<dbReference type="Proteomes" id="UP000623467">
    <property type="component" value="Unassembled WGS sequence"/>
</dbReference>
<dbReference type="EMBL" id="JACAZH010000011">
    <property type="protein sequence ID" value="KAF7354744.1"/>
    <property type="molecule type" value="Genomic_DNA"/>
</dbReference>
<keyword evidence="2" id="KW-1185">Reference proteome</keyword>
<dbReference type="OrthoDB" id="2269034at2759"/>
<accession>A0A8H7CY08</accession>
<reference evidence="1" key="1">
    <citation type="submission" date="2020-05" db="EMBL/GenBank/DDBJ databases">
        <title>Mycena genomes resolve the evolution of fungal bioluminescence.</title>
        <authorList>
            <person name="Tsai I.J."/>
        </authorList>
    </citation>
    <scope>NUCLEOTIDE SEQUENCE</scope>
    <source>
        <strain evidence="1">160909Yilan</strain>
    </source>
</reference>
<evidence type="ECO:0000313" key="1">
    <source>
        <dbReference type="EMBL" id="KAF7354744.1"/>
    </source>
</evidence>
<gene>
    <name evidence="1" type="ORF">MSAN_01388500</name>
</gene>
<dbReference type="AlphaFoldDB" id="A0A8H7CY08"/>
<name>A0A8H7CY08_9AGAR</name>
<sequence>MGEPQSLRNRLAELDAIIPVLQRERKLILRKLNALKYPVLKLPSEVTAEIFVFCLPPIRLSKYEDSCHVVPHSVADAPLLFLRVCRAWRDIALATPRLWASIRLPSGGRWRPFDSWLSWLARAGSCPLSLALRPPRQPLVDDFRRHIPTVESWDWDDAESYYPGSPPPEARAEKFDKSTRKFEDLDRFFQELLERAAQWYDVDLFSTYEELLEHHARFKSALHGNLHVLERLKLNYSGEYRSNAAFYRYDDDDSTPVTITVFERAPKLHDVFLIYLPPSFIVLPWAQLTSFTGEYLSLRNCLEVLRLTPHLIECSFGKIYLPHDDDPADVLPVNVALNRLQSFTIYGTEEHRMDLLSALTLPKLTKLHHLPRVPKTFIDFLSRSSPKLHELSTGRCYATLLEALPLIPSLAVLSIHPFCGPLRDVPDFMPNLQSLEICVDTPDGSGNGSELGTSLDSLEIQPEDLETTLDYEVLADALRVRWGRPHARLAKFSLTWLDPHAPSSSLSEFIVTEDDIGLRPDPDILERLSDLADDGMKIYLGSRTMSWL</sequence>
<evidence type="ECO:0000313" key="2">
    <source>
        <dbReference type="Proteomes" id="UP000623467"/>
    </source>
</evidence>
<evidence type="ECO:0008006" key="3">
    <source>
        <dbReference type="Google" id="ProtNLM"/>
    </source>
</evidence>
<comment type="caution">
    <text evidence="1">The sequence shown here is derived from an EMBL/GenBank/DDBJ whole genome shotgun (WGS) entry which is preliminary data.</text>
</comment>